<comment type="caution">
    <text evidence="3">The sequence shown here is derived from an EMBL/GenBank/DDBJ whole genome shotgun (WGS) entry which is preliminary data.</text>
</comment>
<feature type="compositionally biased region" description="Low complexity" evidence="1">
    <location>
        <begin position="362"/>
        <end position="372"/>
    </location>
</feature>
<gene>
    <name evidence="3" type="primary">filK</name>
    <name evidence="3" type="ORF">GCA01S_005_00740</name>
</gene>
<reference evidence="3 4" key="1">
    <citation type="submission" date="2014-04" db="EMBL/GenBank/DDBJ databases">
        <title>Whole genome shotgun sequence of Geobacillus caldoxylosilyticus NBRC 107762.</title>
        <authorList>
            <person name="Hosoyama A."/>
            <person name="Hosoyama Y."/>
            <person name="Katano-Makiyama Y."/>
            <person name="Tsuchikane K."/>
            <person name="Ohji S."/>
            <person name="Ichikawa N."/>
            <person name="Yamazoe A."/>
            <person name="Fujita N."/>
        </authorList>
    </citation>
    <scope>NUCLEOTIDE SEQUENCE [LARGE SCALE GENOMIC DNA]</scope>
    <source>
        <strain evidence="3 4">NBRC 107762</strain>
    </source>
</reference>
<feature type="region of interest" description="Disordered" evidence="1">
    <location>
        <begin position="1"/>
        <end position="22"/>
    </location>
</feature>
<dbReference type="EMBL" id="BAWO01000005">
    <property type="protein sequence ID" value="GAJ38642.1"/>
    <property type="molecule type" value="Genomic_DNA"/>
</dbReference>
<evidence type="ECO:0000313" key="3">
    <source>
        <dbReference type="EMBL" id="GAJ38642.1"/>
    </source>
</evidence>
<keyword evidence="3" id="KW-0966">Cell projection</keyword>
<name>A0A023DC23_9BACL</name>
<evidence type="ECO:0000256" key="1">
    <source>
        <dbReference type="SAM" id="MobiDB-lite"/>
    </source>
</evidence>
<dbReference type="InterPro" id="IPR038610">
    <property type="entry name" value="FliK-like_C_sf"/>
</dbReference>
<dbReference type="OrthoDB" id="2990946at2"/>
<feature type="region of interest" description="Disordered" evidence="1">
    <location>
        <begin position="361"/>
        <end position="384"/>
    </location>
</feature>
<dbReference type="InterPro" id="IPR021136">
    <property type="entry name" value="Flagellar_hook_control-like_C"/>
</dbReference>
<organism evidence="3 4">
    <name type="scientific">Parageobacillus caldoxylosilyticus NBRC 107762</name>
    <dbReference type="NCBI Taxonomy" id="1220594"/>
    <lineage>
        <taxon>Bacteria</taxon>
        <taxon>Bacillati</taxon>
        <taxon>Bacillota</taxon>
        <taxon>Bacilli</taxon>
        <taxon>Bacillales</taxon>
        <taxon>Anoxybacillaceae</taxon>
        <taxon>Saccharococcus</taxon>
    </lineage>
</organism>
<dbReference type="RefSeq" id="WP_052510011.1">
    <property type="nucleotide sequence ID" value="NZ_BAWO01000005.1"/>
</dbReference>
<keyword evidence="3" id="KW-0969">Cilium</keyword>
<evidence type="ECO:0000313" key="4">
    <source>
        <dbReference type="Proteomes" id="UP000023561"/>
    </source>
</evidence>
<proteinExistence type="predicted"/>
<sequence length="397" mass="44518">MKIAANLPPLGQSMTGSAEKSAAKLAEKKGEWSLFQQLLATVKADAKDKVENAALSEKRSPSAEGEKGAVRQSGMEEWAAYLLFLLNGMTGDEKATPSLSFPGDAHHLIRNKEMIASLIRQINNGKDQSELMEQIRSMTADERIKDLVQPLLQNGITSESTGAKDGQAVWQEWLKKFLAQEKKGEGASYNGRKLERSLFQHPFSFSSHFNRDISSSITAVRNVERQDFTPLFPLFPPNGTMGTSQDNIPVITVEQTLPEQKASEPFLQRLANVLQSGRFTRFQNGNAQLVIRLHPEHLGTLTVKMVREQGALTAKLIVSTDSAKALLDANLPQLYQILDTQHITVEKWNVWTEHHYTPRFYQGGQEQGQKQQQQRKEEKLKRQPLSHFTVEMLDAEA</sequence>
<evidence type="ECO:0000259" key="2">
    <source>
        <dbReference type="Pfam" id="PF02120"/>
    </source>
</evidence>
<protein>
    <submittedName>
        <fullName evidence="3">Flagellar hook-length control protein</fullName>
    </submittedName>
</protein>
<keyword evidence="3" id="KW-0282">Flagellum</keyword>
<dbReference type="Gene3D" id="3.30.750.140">
    <property type="match status" value="1"/>
</dbReference>
<keyword evidence="4" id="KW-1185">Reference proteome</keyword>
<accession>A0A023DC23</accession>
<feature type="domain" description="Flagellar hook-length control protein-like C-terminal" evidence="2">
    <location>
        <begin position="280"/>
        <end position="353"/>
    </location>
</feature>
<dbReference type="CDD" id="cd17470">
    <property type="entry name" value="T3SS_Flik_C"/>
    <property type="match status" value="1"/>
</dbReference>
<dbReference type="AlphaFoldDB" id="A0A023DC23"/>
<dbReference type="Proteomes" id="UP000023561">
    <property type="component" value="Unassembled WGS sequence"/>
</dbReference>
<dbReference type="Pfam" id="PF02120">
    <property type="entry name" value="Flg_hook"/>
    <property type="match status" value="1"/>
</dbReference>